<evidence type="ECO:0000313" key="2">
    <source>
        <dbReference type="EMBL" id="EEF61889.1"/>
    </source>
</evidence>
<dbReference type="EMBL" id="ABOX02000007">
    <property type="protein sequence ID" value="EEF61889.1"/>
    <property type="molecule type" value="Genomic_DNA"/>
</dbReference>
<dbReference type="AlphaFoldDB" id="B9XDZ8"/>
<dbReference type="SUPFAM" id="SSF53901">
    <property type="entry name" value="Thiolase-like"/>
    <property type="match status" value="1"/>
</dbReference>
<dbReference type="InterPro" id="IPR016039">
    <property type="entry name" value="Thiolase-like"/>
</dbReference>
<keyword evidence="3" id="KW-1185">Reference proteome</keyword>
<accession>B9XDZ8</accession>
<proteinExistence type="predicted"/>
<dbReference type="RefSeq" id="WP_007414046.1">
    <property type="nucleotide sequence ID" value="NZ_ABOX02000007.1"/>
</dbReference>
<keyword evidence="1" id="KW-0808">Transferase</keyword>
<dbReference type="InterPro" id="IPR020615">
    <property type="entry name" value="Thiolase_acyl_enz_int_AS"/>
</dbReference>
<name>B9XDZ8_PEDPL</name>
<comment type="caution">
    <text evidence="2">The sequence shown here is derived from an EMBL/GenBank/DDBJ whole genome shotgun (WGS) entry which is preliminary data.</text>
</comment>
<dbReference type="Proteomes" id="UP000003688">
    <property type="component" value="Unassembled WGS sequence"/>
</dbReference>
<dbReference type="PROSITE" id="PS00098">
    <property type="entry name" value="THIOLASE_1"/>
    <property type="match status" value="1"/>
</dbReference>
<dbReference type="STRING" id="320771.Cflav_PD4552"/>
<protein>
    <recommendedName>
        <fullName evidence="4">Beta-ketoacyl synthase</fullName>
    </recommendedName>
</protein>
<gene>
    <name evidence="2" type="ORF">Cflav_PD4552</name>
</gene>
<sequence length="476" mass="50353" precursor="true">MMNIGISSVGLASAQGSVADILQSASLNKASNLPWESGPWTTCRLCRPARDIDASLSGKARWQRLARLALRDCLNGNSVVSGTPLIVASSNGAADKLEDTIWNNSFVTNGLFQDTPWEGQRLPMISGSCASGLQALCIASRLLESGHEQVFVLATDILSRANHENFEALRVLHSQPTPWQSTNAGFIPGEAAVALQLTKYSGNTALLSGPALGQEEGLSSTLGAVSTPTPELIIGQGSGPALTDNFELNEVKCHVNMQVPLTTPLLHFGHTNGASGLLSIALAALMHKTSTRLPVLSMEHPTASDGRSLANHAASRDTMVICRALSGACAAARVGGAALTTTANNPNGKNWATLSTRTPLINPILRQIAEKAAQHRPLQPPDLLLVRLERPILPLKTAQIGGRLLPSAILEITPGFIPQLIARCWGFLGAAICVVGDEDTETAANEMIQACRASGLMVCLVEIRGSGEKRHVHWNI</sequence>
<evidence type="ECO:0000256" key="1">
    <source>
        <dbReference type="ARBA" id="ARBA00022679"/>
    </source>
</evidence>
<dbReference type="GO" id="GO:0016747">
    <property type="term" value="F:acyltransferase activity, transferring groups other than amino-acyl groups"/>
    <property type="evidence" value="ECO:0007669"/>
    <property type="project" value="InterPro"/>
</dbReference>
<reference evidence="2 3" key="1">
    <citation type="journal article" date="2011" name="J. Bacteriol.">
        <title>Genome sequence of 'Pedosphaera parvula' Ellin514, an aerobic Verrucomicrobial isolate from pasture soil.</title>
        <authorList>
            <person name="Kant R."/>
            <person name="van Passel M.W."/>
            <person name="Sangwan P."/>
            <person name="Palva A."/>
            <person name="Lucas S."/>
            <person name="Copeland A."/>
            <person name="Lapidus A."/>
            <person name="Glavina Del Rio T."/>
            <person name="Dalin E."/>
            <person name="Tice H."/>
            <person name="Bruce D."/>
            <person name="Goodwin L."/>
            <person name="Pitluck S."/>
            <person name="Chertkov O."/>
            <person name="Larimer F.W."/>
            <person name="Land M.L."/>
            <person name="Hauser L."/>
            <person name="Brettin T.S."/>
            <person name="Detter J.C."/>
            <person name="Han S."/>
            <person name="de Vos W.M."/>
            <person name="Janssen P.H."/>
            <person name="Smidt H."/>
        </authorList>
    </citation>
    <scope>NUCLEOTIDE SEQUENCE [LARGE SCALE GENOMIC DNA]</scope>
    <source>
        <strain evidence="2 3">Ellin514</strain>
    </source>
</reference>
<organism evidence="2 3">
    <name type="scientific">Pedosphaera parvula (strain Ellin514)</name>
    <dbReference type="NCBI Taxonomy" id="320771"/>
    <lineage>
        <taxon>Bacteria</taxon>
        <taxon>Pseudomonadati</taxon>
        <taxon>Verrucomicrobiota</taxon>
        <taxon>Pedosphaerae</taxon>
        <taxon>Pedosphaerales</taxon>
        <taxon>Pedosphaeraceae</taxon>
        <taxon>Pedosphaera</taxon>
    </lineage>
</organism>
<dbReference type="Gene3D" id="3.40.47.10">
    <property type="match status" value="1"/>
</dbReference>
<evidence type="ECO:0008006" key="4">
    <source>
        <dbReference type="Google" id="ProtNLM"/>
    </source>
</evidence>
<evidence type="ECO:0000313" key="3">
    <source>
        <dbReference type="Proteomes" id="UP000003688"/>
    </source>
</evidence>